<dbReference type="RefSeq" id="XP_022105045.1">
    <property type="nucleotide sequence ID" value="XM_022249353.1"/>
</dbReference>
<feature type="transmembrane region" description="Helical" evidence="8">
    <location>
        <begin position="272"/>
        <end position="291"/>
    </location>
</feature>
<feature type="compositionally biased region" description="Basic and acidic residues" evidence="7">
    <location>
        <begin position="434"/>
        <end position="465"/>
    </location>
</feature>
<dbReference type="PANTHER" id="PTHR10361">
    <property type="entry name" value="SODIUM-BILE ACID COTRANSPORTER"/>
    <property type="match status" value="1"/>
</dbReference>
<sequence length="496" mass="54275">MAFPSRIHVAVLLVSVWLAFALAQPSVNFTVSHDGDTDFLTVKEGQVLPLNITIRDGVYTGVISVASTDEGTFEVVNATEYTIVNSSDLPLVMTVRVKGKFVGIERLRLRLAQTAGAAGVAVGEYTIKVIRVPTILDILFTYVLLVWLCLSYVTTGAKMQPKVIWSKMKPPWGILIGMLGQFILMPLWAFALTKIFALDNETALGLIFVGTCPGGWLSNIFSLLLDCDFVLSLTMTFCSTVMAMGLMPLNLFIYATPIVAENAQLKTPFVELAIQLILLVIPIGIGMALCYKFEKFKKICERLLKPLAGILILLALGLGIPAQLYAFQSPWQVWVVSALLPIGGVILGGVVAKIICLPKKSVITVALETGAQNALLAKTMLDLFYPRPESDLVGRVPLVVSLISLVEGTVVTLVYVLIRYACCRKDEDQEVLVKDKNENEKTEQDAEKADKQAESKQKEGQKAEEGVQTNFPDDSPADQAHVNPVFDSNEEIEHNL</sequence>
<proteinExistence type="inferred from homology"/>
<dbReference type="GO" id="GO:0015293">
    <property type="term" value="F:symporter activity"/>
    <property type="evidence" value="ECO:0007669"/>
    <property type="project" value="UniProtKB-KW"/>
</dbReference>
<dbReference type="PANTHER" id="PTHR10361:SF65">
    <property type="entry name" value="ILEAL SODIUM_BILE ACID COTRANSPORTER"/>
    <property type="match status" value="1"/>
</dbReference>
<feature type="transmembrane region" description="Helical" evidence="8">
    <location>
        <begin position="174"/>
        <end position="197"/>
    </location>
</feature>
<dbReference type="Proteomes" id="UP000694845">
    <property type="component" value="Unplaced"/>
</dbReference>
<dbReference type="OrthoDB" id="203097at2759"/>
<dbReference type="KEGG" id="aplc:110986984"/>
<comment type="similarity">
    <text evidence="2">Belongs to the bile acid:sodium symporter (BASS) (TC 2.A.28) family.</text>
</comment>
<dbReference type="OMA" id="ASQFILM"/>
<feature type="region of interest" description="Disordered" evidence="7">
    <location>
        <begin position="434"/>
        <end position="496"/>
    </location>
</feature>
<feature type="transmembrane region" description="Helical" evidence="8">
    <location>
        <begin position="396"/>
        <end position="418"/>
    </location>
</feature>
<evidence type="ECO:0000256" key="5">
    <source>
        <dbReference type="ARBA" id="ARBA00022989"/>
    </source>
</evidence>
<comment type="subcellular location">
    <subcellularLocation>
        <location evidence="1">Membrane</location>
        <topology evidence="1">Multi-pass membrane protein</topology>
    </subcellularLocation>
</comment>
<feature type="signal peptide" evidence="9">
    <location>
        <begin position="1"/>
        <end position="23"/>
    </location>
</feature>
<evidence type="ECO:0000256" key="4">
    <source>
        <dbReference type="ARBA" id="ARBA00022847"/>
    </source>
</evidence>
<organism evidence="10 12">
    <name type="scientific">Acanthaster planci</name>
    <name type="common">Crown-of-thorns starfish</name>
    <dbReference type="NCBI Taxonomy" id="133434"/>
    <lineage>
        <taxon>Eukaryota</taxon>
        <taxon>Metazoa</taxon>
        <taxon>Echinodermata</taxon>
        <taxon>Eleutherozoa</taxon>
        <taxon>Asterozoa</taxon>
        <taxon>Asteroidea</taxon>
        <taxon>Valvatacea</taxon>
        <taxon>Valvatida</taxon>
        <taxon>Acanthasteridae</taxon>
        <taxon>Acanthaster</taxon>
    </lineage>
</organism>
<evidence type="ECO:0000256" key="7">
    <source>
        <dbReference type="SAM" id="MobiDB-lite"/>
    </source>
</evidence>
<keyword evidence="10" id="KW-1185">Reference proteome</keyword>
<evidence type="ECO:0000313" key="11">
    <source>
        <dbReference type="RefSeq" id="XP_022105045.1"/>
    </source>
</evidence>
<evidence type="ECO:0000313" key="10">
    <source>
        <dbReference type="Proteomes" id="UP000694845"/>
    </source>
</evidence>
<dbReference type="InterPro" id="IPR038770">
    <property type="entry name" value="Na+/solute_symporter_sf"/>
</dbReference>
<keyword evidence="9" id="KW-0732">Signal</keyword>
<evidence type="ECO:0000256" key="9">
    <source>
        <dbReference type="SAM" id="SignalP"/>
    </source>
</evidence>
<feature type="transmembrane region" description="Helical" evidence="8">
    <location>
        <begin position="203"/>
        <end position="225"/>
    </location>
</feature>
<feature type="transmembrane region" description="Helical" evidence="8">
    <location>
        <begin position="303"/>
        <end position="325"/>
    </location>
</feature>
<keyword evidence="5 8" id="KW-1133">Transmembrane helix</keyword>
<keyword evidence="4" id="KW-0813">Transport</keyword>
<keyword evidence="3 8" id="KW-0812">Transmembrane</keyword>
<reference evidence="11 12" key="1">
    <citation type="submission" date="2025-04" db="UniProtKB">
        <authorList>
            <consortium name="RefSeq"/>
        </authorList>
    </citation>
    <scope>IDENTIFICATION</scope>
</reference>
<keyword evidence="6 8" id="KW-0472">Membrane</keyword>
<dbReference type="Pfam" id="PF01758">
    <property type="entry name" value="SBF"/>
    <property type="match status" value="1"/>
</dbReference>
<evidence type="ECO:0000256" key="1">
    <source>
        <dbReference type="ARBA" id="ARBA00004141"/>
    </source>
</evidence>
<evidence type="ECO:0000256" key="3">
    <source>
        <dbReference type="ARBA" id="ARBA00022692"/>
    </source>
</evidence>
<protein>
    <submittedName>
        <fullName evidence="11 12">Ileal sodium/bile acid cotransporter-like</fullName>
    </submittedName>
</protein>
<evidence type="ECO:0000256" key="2">
    <source>
        <dbReference type="ARBA" id="ARBA00006528"/>
    </source>
</evidence>
<gene>
    <name evidence="11 12" type="primary">LOC110986984</name>
</gene>
<feature type="transmembrane region" description="Helical" evidence="8">
    <location>
        <begin position="331"/>
        <end position="352"/>
    </location>
</feature>
<dbReference type="Gene3D" id="1.20.1530.20">
    <property type="match status" value="1"/>
</dbReference>
<dbReference type="AlphaFoldDB" id="A0A8B7ZNT3"/>
<evidence type="ECO:0000256" key="8">
    <source>
        <dbReference type="SAM" id="Phobius"/>
    </source>
</evidence>
<dbReference type="InterPro" id="IPR002657">
    <property type="entry name" value="BilAc:Na_symport/Acr3"/>
</dbReference>
<feature type="transmembrane region" description="Helical" evidence="8">
    <location>
        <begin position="135"/>
        <end position="153"/>
    </location>
</feature>
<evidence type="ECO:0000256" key="6">
    <source>
        <dbReference type="ARBA" id="ARBA00023136"/>
    </source>
</evidence>
<dbReference type="GO" id="GO:0016020">
    <property type="term" value="C:membrane"/>
    <property type="evidence" value="ECO:0007669"/>
    <property type="project" value="UniProtKB-SubCell"/>
</dbReference>
<keyword evidence="4" id="KW-0769">Symport</keyword>
<dbReference type="RefSeq" id="XP_022105046.1">
    <property type="nucleotide sequence ID" value="XM_022249354.1"/>
</dbReference>
<dbReference type="InterPro" id="IPR004710">
    <property type="entry name" value="Bilac:Na_transpt"/>
</dbReference>
<evidence type="ECO:0000313" key="12">
    <source>
        <dbReference type="RefSeq" id="XP_022105046.1"/>
    </source>
</evidence>
<accession>A0A8B7ZNT3</accession>
<dbReference type="GeneID" id="110986984"/>
<name>A0A8B7ZNT3_ACAPL</name>
<feature type="chain" id="PRO_5044665734" evidence="9">
    <location>
        <begin position="24"/>
        <end position="496"/>
    </location>
</feature>
<feature type="transmembrane region" description="Helical" evidence="8">
    <location>
        <begin position="237"/>
        <end position="260"/>
    </location>
</feature>